<proteinExistence type="predicted"/>
<sequence length="225" mass="24296">GGRIRSAGGPEAYDRDVETPVGEEPAEEQPRQMELMPSQSLAETGGLQELQVPGIGKVAVLKGGKEFVGAHGSVKEGVWCDNEGIAHSVAIKTVKVDGSEKCLTTINKEVEILARLPRHPNVVRVIGVRPGVEPVIVEEWMPMTLKDLLNETGPVLRCGEVARISLDVAKGLLHLHENRVTHYDVKPANILLDESHNAKLADFSCSVFKVSSLIDAAQHGTLGYM</sequence>
<accession>A0A8S1JDR7</accession>
<dbReference type="EMBL" id="CAJHUC010003122">
    <property type="protein sequence ID" value="CAD7705419.1"/>
    <property type="molecule type" value="Genomic_DNA"/>
</dbReference>
<evidence type="ECO:0000313" key="3">
    <source>
        <dbReference type="EMBL" id="CAD7705419.1"/>
    </source>
</evidence>
<dbReference type="AlphaFoldDB" id="A0A8S1JDR7"/>
<dbReference type="GO" id="GO:0005524">
    <property type="term" value="F:ATP binding"/>
    <property type="evidence" value="ECO:0007669"/>
    <property type="project" value="InterPro"/>
</dbReference>
<dbReference type="PROSITE" id="PS00108">
    <property type="entry name" value="PROTEIN_KINASE_ST"/>
    <property type="match status" value="1"/>
</dbReference>
<dbReference type="PROSITE" id="PS50011">
    <property type="entry name" value="PROTEIN_KINASE_DOM"/>
    <property type="match status" value="1"/>
</dbReference>
<feature type="non-terminal residue" evidence="3">
    <location>
        <position position="1"/>
    </location>
</feature>
<dbReference type="Gene3D" id="1.10.510.10">
    <property type="entry name" value="Transferase(Phosphotransferase) domain 1"/>
    <property type="match status" value="1"/>
</dbReference>
<protein>
    <recommendedName>
        <fullName evidence="2">Protein kinase domain-containing protein</fullName>
    </recommendedName>
</protein>
<evidence type="ECO:0000256" key="1">
    <source>
        <dbReference type="SAM" id="MobiDB-lite"/>
    </source>
</evidence>
<feature type="domain" description="Protein kinase" evidence="2">
    <location>
        <begin position="47"/>
        <end position="225"/>
    </location>
</feature>
<dbReference type="InterPro" id="IPR051681">
    <property type="entry name" value="Ser/Thr_Kinases-Pseudokinases"/>
</dbReference>
<gene>
    <name evidence="3" type="ORF">OSTQU699_LOCUS10774</name>
</gene>
<feature type="non-terminal residue" evidence="3">
    <location>
        <position position="225"/>
    </location>
</feature>
<comment type="caution">
    <text evidence="3">The sequence shown here is derived from an EMBL/GenBank/DDBJ whole genome shotgun (WGS) entry which is preliminary data.</text>
</comment>
<reference evidence="3" key="1">
    <citation type="submission" date="2020-12" db="EMBL/GenBank/DDBJ databases">
        <authorList>
            <person name="Iha C."/>
        </authorList>
    </citation>
    <scope>NUCLEOTIDE SEQUENCE</scope>
</reference>
<dbReference type="Pfam" id="PF00069">
    <property type="entry name" value="Pkinase"/>
    <property type="match status" value="1"/>
</dbReference>
<dbReference type="SMART" id="SM00220">
    <property type="entry name" value="S_TKc"/>
    <property type="match status" value="1"/>
</dbReference>
<evidence type="ECO:0000313" key="4">
    <source>
        <dbReference type="Proteomes" id="UP000708148"/>
    </source>
</evidence>
<dbReference type="GO" id="GO:0004674">
    <property type="term" value="F:protein serine/threonine kinase activity"/>
    <property type="evidence" value="ECO:0007669"/>
    <property type="project" value="TreeGrafter"/>
</dbReference>
<dbReference type="Gene3D" id="3.30.200.20">
    <property type="entry name" value="Phosphorylase Kinase, domain 1"/>
    <property type="match status" value="1"/>
</dbReference>
<feature type="region of interest" description="Disordered" evidence="1">
    <location>
        <begin position="1"/>
        <end position="33"/>
    </location>
</feature>
<organism evidence="3 4">
    <name type="scientific">Ostreobium quekettii</name>
    <dbReference type="NCBI Taxonomy" id="121088"/>
    <lineage>
        <taxon>Eukaryota</taxon>
        <taxon>Viridiplantae</taxon>
        <taxon>Chlorophyta</taxon>
        <taxon>core chlorophytes</taxon>
        <taxon>Ulvophyceae</taxon>
        <taxon>TCBD clade</taxon>
        <taxon>Bryopsidales</taxon>
        <taxon>Ostreobineae</taxon>
        <taxon>Ostreobiaceae</taxon>
        <taxon>Ostreobium</taxon>
    </lineage>
</organism>
<dbReference type="Proteomes" id="UP000708148">
    <property type="component" value="Unassembled WGS sequence"/>
</dbReference>
<dbReference type="InterPro" id="IPR008271">
    <property type="entry name" value="Ser/Thr_kinase_AS"/>
</dbReference>
<dbReference type="OrthoDB" id="540795at2759"/>
<evidence type="ECO:0000259" key="2">
    <source>
        <dbReference type="PROSITE" id="PS50011"/>
    </source>
</evidence>
<keyword evidence="4" id="KW-1185">Reference proteome</keyword>
<dbReference type="InterPro" id="IPR000719">
    <property type="entry name" value="Prot_kinase_dom"/>
</dbReference>
<dbReference type="SUPFAM" id="SSF56112">
    <property type="entry name" value="Protein kinase-like (PK-like)"/>
    <property type="match status" value="1"/>
</dbReference>
<dbReference type="PANTHER" id="PTHR44329">
    <property type="entry name" value="SERINE/THREONINE-PROTEIN KINASE TNNI3K-RELATED"/>
    <property type="match status" value="1"/>
</dbReference>
<dbReference type="InterPro" id="IPR011009">
    <property type="entry name" value="Kinase-like_dom_sf"/>
</dbReference>
<name>A0A8S1JDR7_9CHLO</name>